<dbReference type="Proteomes" id="UP000250078">
    <property type="component" value="Unassembled WGS sequence"/>
</dbReference>
<evidence type="ECO:0000313" key="1">
    <source>
        <dbReference type="EMBL" id="OCK88420.1"/>
    </source>
</evidence>
<proteinExistence type="predicted"/>
<dbReference type="EMBL" id="KV748243">
    <property type="protein sequence ID" value="OCK88420.1"/>
    <property type="molecule type" value="Genomic_DNA"/>
</dbReference>
<accession>A0ACC8EPZ9</accession>
<name>A0ACC8EPZ9_9PEZI</name>
<keyword evidence="2" id="KW-1185">Reference proteome</keyword>
<reference evidence="1 2" key="1">
    <citation type="journal article" date="2016" name="Nat. Commun.">
        <title>Ectomycorrhizal ecology is imprinted in the genome of the dominant symbiotic fungus Cenococcum geophilum.</title>
        <authorList>
            <consortium name="DOE Joint Genome Institute"/>
            <person name="Peter M."/>
            <person name="Kohler A."/>
            <person name="Ohm R.A."/>
            <person name="Kuo A."/>
            <person name="Krutzmann J."/>
            <person name="Morin E."/>
            <person name="Arend M."/>
            <person name="Barry K.W."/>
            <person name="Binder M."/>
            <person name="Choi C."/>
            <person name="Clum A."/>
            <person name="Copeland A."/>
            <person name="Grisel N."/>
            <person name="Haridas S."/>
            <person name="Kipfer T."/>
            <person name="LaButti K."/>
            <person name="Lindquist E."/>
            <person name="Lipzen A."/>
            <person name="Maire R."/>
            <person name="Meier B."/>
            <person name="Mihaltcheva S."/>
            <person name="Molinier V."/>
            <person name="Murat C."/>
            <person name="Poggeler S."/>
            <person name="Quandt C.A."/>
            <person name="Sperisen C."/>
            <person name="Tritt A."/>
            <person name="Tisserant E."/>
            <person name="Crous P.W."/>
            <person name="Henrissat B."/>
            <person name="Nehls U."/>
            <person name="Egli S."/>
            <person name="Spatafora J.W."/>
            <person name="Grigoriev I.V."/>
            <person name="Martin F.M."/>
        </authorList>
    </citation>
    <scope>NUCLEOTIDE SEQUENCE [LARGE SCALE GENOMIC DNA]</scope>
    <source>
        <strain evidence="1 2">1.58</strain>
    </source>
</reference>
<protein>
    <submittedName>
        <fullName evidence="1">Uncharacterized protein</fullName>
    </submittedName>
</protein>
<gene>
    <name evidence="1" type="ORF">K441DRAFT_588920</name>
</gene>
<evidence type="ECO:0000313" key="2">
    <source>
        <dbReference type="Proteomes" id="UP000250078"/>
    </source>
</evidence>
<organism evidence="1 2">
    <name type="scientific">Cenococcum geophilum 1.58</name>
    <dbReference type="NCBI Taxonomy" id="794803"/>
    <lineage>
        <taxon>Eukaryota</taxon>
        <taxon>Fungi</taxon>
        <taxon>Dikarya</taxon>
        <taxon>Ascomycota</taxon>
        <taxon>Pezizomycotina</taxon>
        <taxon>Dothideomycetes</taxon>
        <taxon>Pleosporomycetidae</taxon>
        <taxon>Gloniales</taxon>
        <taxon>Gloniaceae</taxon>
        <taxon>Cenococcum</taxon>
    </lineage>
</organism>
<sequence>MEPVFTCISYSWGPGREPSPLRINFDISDRTLPALATAIKHRPSCKRVWIDALSVPEEPQERARCLGSMGYIYSLAEEVLVVLSSGAQTALEQMSKSHRIDHDSLHNLEKEDWISRAWTYQEAVNSKELYITCEGPHGALVAGDHFMNCVGYTLSRLEGSNFDKEQQFPRLSAFQDLIGDYAIAGYEERSALQVMSNMDKRTSSRPGDHFYAMIGAISTTVADFSGTIDPCEAFMVLCESKGDYSFIYSAAKRDPAFMRRWRPVAGDLPSILPWPGWGAGQPGHKEGSALYLDFMMTFQRSPIEEDGERFVRERIKPTNTQLQLPLHHLAYTFLQTMGFRGSSEYVSTAKGYFFPLEPMKSDDVVVLVATKVRWAFGAPGLAFIDELNERVYIPGAFVGCIDEKDSTSVRMI</sequence>